<dbReference type="Gene3D" id="2.70.98.20">
    <property type="entry name" value="Copper amine oxidase, catalytic domain"/>
    <property type="match status" value="1"/>
</dbReference>
<evidence type="ECO:0000256" key="2">
    <source>
        <dbReference type="ARBA" id="ARBA00022723"/>
    </source>
</evidence>
<gene>
    <name evidence="13" type="primary">LOC106175867</name>
</gene>
<dbReference type="OrthoDB" id="5379943at2759"/>
<dbReference type="GO" id="GO:0005886">
    <property type="term" value="C:plasma membrane"/>
    <property type="evidence" value="ECO:0007669"/>
    <property type="project" value="TreeGrafter"/>
</dbReference>
<evidence type="ECO:0000256" key="8">
    <source>
        <dbReference type="RuleBase" id="RU000672"/>
    </source>
</evidence>
<dbReference type="GO" id="GO:0005507">
    <property type="term" value="F:copper ion binding"/>
    <property type="evidence" value="ECO:0007669"/>
    <property type="project" value="InterPro"/>
</dbReference>
<dbReference type="Pfam" id="PF02727">
    <property type="entry name" value="Cu_amine_oxidN2"/>
    <property type="match status" value="1"/>
</dbReference>
<name>A0A1S3JTQ0_LINAN</name>
<dbReference type="InterPro" id="IPR036460">
    <property type="entry name" value="Cu_amine_oxidase_C_sf"/>
</dbReference>
<feature type="active site" description="Schiff-base intermediate with substrate; via topaquinone" evidence="6">
    <location>
        <position position="492"/>
    </location>
</feature>
<dbReference type="GO" id="GO:0009308">
    <property type="term" value="P:amine metabolic process"/>
    <property type="evidence" value="ECO:0007669"/>
    <property type="project" value="UniProtKB-UniRule"/>
</dbReference>
<evidence type="ECO:0000313" key="13">
    <source>
        <dbReference type="RefSeq" id="XP_013413476.2"/>
    </source>
</evidence>
<dbReference type="PANTHER" id="PTHR10638">
    <property type="entry name" value="COPPER AMINE OXIDASE"/>
    <property type="match status" value="1"/>
</dbReference>
<dbReference type="SUPFAM" id="SSF49998">
    <property type="entry name" value="Amine oxidase catalytic domain"/>
    <property type="match status" value="1"/>
</dbReference>
<dbReference type="InterPro" id="IPR016182">
    <property type="entry name" value="Cu_amine_oxidase_N-reg"/>
</dbReference>
<dbReference type="InterPro" id="IPR000269">
    <property type="entry name" value="Cu_amine_oxidase"/>
</dbReference>
<comment type="PTM">
    <text evidence="7 8">Topaquinone (TPQ) is generated by copper-dependent autoxidation of a specific tyrosyl residue.</text>
</comment>
<evidence type="ECO:0000256" key="1">
    <source>
        <dbReference type="ARBA" id="ARBA00007983"/>
    </source>
</evidence>
<dbReference type="SUPFAM" id="SSF54416">
    <property type="entry name" value="Amine oxidase N-terminal region"/>
    <property type="match status" value="2"/>
</dbReference>
<feature type="active site" description="Proton acceptor" evidence="6">
    <location>
        <position position="399"/>
    </location>
</feature>
<proteinExistence type="inferred from homology"/>
<evidence type="ECO:0000256" key="4">
    <source>
        <dbReference type="ARBA" id="ARBA00023002"/>
    </source>
</evidence>
<dbReference type="PROSITE" id="PS01164">
    <property type="entry name" value="COPPER_AMINE_OXID_1"/>
    <property type="match status" value="1"/>
</dbReference>
<reference evidence="13" key="1">
    <citation type="submission" date="2025-08" db="UniProtKB">
        <authorList>
            <consortium name="RefSeq"/>
        </authorList>
    </citation>
    <scope>IDENTIFICATION</scope>
    <source>
        <tissue evidence="13">Gonads</tissue>
    </source>
</reference>
<dbReference type="InterPro" id="IPR015800">
    <property type="entry name" value="Cu_amine_oxidase_N2"/>
</dbReference>
<keyword evidence="2 8" id="KW-0479">Metal-binding</keyword>
<evidence type="ECO:0000259" key="10">
    <source>
        <dbReference type="Pfam" id="PF01179"/>
    </source>
</evidence>
<sequence>MNSNSRVFAGCAVLFAVISVGLLVAVIVLAVQLEQLKNQQSQPGATNGGADRKSQTDDWRKYPATPSVFDTLTETDITEIRDFLHSQPELNLVPISQADMASNYIYMMEPVLPNKTDVLRHLDNGEAVPERSARVSCFMGGENPPIIREFIVSPIPNIAQYKDSDNPAERRPIPWHTRPANPVEILAIEAAVVRPVMEQLFHILEETYGYWYHNCTDRCLVFNYVPRGLRDGDRQMFIWGFRSKIDGYYLWPVSLLLLVDVNGNDPTQYNLTRLYFENHSFVSTDELLANYGNIICIHTYPIPTASATYGSPELRGERKANWKKLPKQTEPEGRRFTVDGQKVKYLDWEFNFRLRAVTGLQVMDIRFKGERLAYEISMSDVAVYYSGNEPAGILANFVDAGWSIGTLHQPLMKGYDCPENAAYFNNTFFESGTGKPRTYVDALCLFEQNTGLPVRRHRSIDFFGADQSKYFYKFSMPGSVLILRGIPTVWNYDYIFDFVFHPNGVIEVKVASTGYIQTFTYPLGGNSRYGNFVNRDFGILANLHHHLFNVKVDLDIGGQQNRFETWDLQLENRTNPLAPEERWLQKRAAVNLRKTESEALIKYKFEEPKYYVMYNQQRNNTAGYARGYRIYANGFSKVILPEGWYSENGIPWARHQLTVTKYKDNEDTTASIYNQADPYNPVKNFEKFYGDNEGIVDQDLVAWVSLGLQHIPVMEDIPVTTTPGKQLSVVLAPLNYFDEDPSITSQDAIVDRP</sequence>
<dbReference type="Proteomes" id="UP000085678">
    <property type="component" value="Unplaced"/>
</dbReference>
<dbReference type="InterPro" id="IPR015798">
    <property type="entry name" value="Cu_amine_oxidase_C"/>
</dbReference>
<evidence type="ECO:0000256" key="7">
    <source>
        <dbReference type="PIRSR" id="PIRSR600269-51"/>
    </source>
</evidence>
<dbReference type="Pfam" id="PF01179">
    <property type="entry name" value="Cu_amine_oxid"/>
    <property type="match status" value="1"/>
</dbReference>
<comment type="cofactor">
    <cofactor evidence="8">
        <name>Cu cation</name>
        <dbReference type="ChEBI" id="CHEBI:23378"/>
    </cofactor>
    <text evidence="8">Contains 1 topaquinone per subunit.</text>
</comment>
<evidence type="ECO:0000256" key="3">
    <source>
        <dbReference type="ARBA" id="ARBA00022772"/>
    </source>
</evidence>
<dbReference type="EC" id="1.4.3.-" evidence="8"/>
<evidence type="ECO:0000256" key="9">
    <source>
        <dbReference type="SAM" id="MobiDB-lite"/>
    </source>
</evidence>
<evidence type="ECO:0000256" key="6">
    <source>
        <dbReference type="PIRSR" id="PIRSR600269-50"/>
    </source>
</evidence>
<dbReference type="STRING" id="7574.A0A1S3JTQ0"/>
<organism evidence="12 13">
    <name type="scientific">Lingula anatina</name>
    <name type="common">Brachiopod</name>
    <name type="synonym">Lingula unguis</name>
    <dbReference type="NCBI Taxonomy" id="7574"/>
    <lineage>
        <taxon>Eukaryota</taxon>
        <taxon>Metazoa</taxon>
        <taxon>Spiralia</taxon>
        <taxon>Lophotrochozoa</taxon>
        <taxon>Brachiopoda</taxon>
        <taxon>Linguliformea</taxon>
        <taxon>Lingulata</taxon>
        <taxon>Lingulida</taxon>
        <taxon>Linguloidea</taxon>
        <taxon>Lingulidae</taxon>
        <taxon>Lingula</taxon>
    </lineage>
</organism>
<dbReference type="GO" id="GO:0008131">
    <property type="term" value="F:primary methylamine oxidase activity"/>
    <property type="evidence" value="ECO:0007669"/>
    <property type="project" value="InterPro"/>
</dbReference>
<keyword evidence="3 6" id="KW-0801">TPQ</keyword>
<evidence type="ECO:0000256" key="5">
    <source>
        <dbReference type="ARBA" id="ARBA00023008"/>
    </source>
</evidence>
<accession>A0A1S3JTQ0</accession>
<dbReference type="RefSeq" id="XP_013413476.2">
    <property type="nucleotide sequence ID" value="XM_013558022.2"/>
</dbReference>
<dbReference type="InParanoid" id="A0A1S3JTQ0"/>
<dbReference type="InterPro" id="IPR049948">
    <property type="entry name" value="Cu_Am_ox_TPQ-bd"/>
</dbReference>
<dbReference type="PRINTS" id="PR00766">
    <property type="entry name" value="CUDAOXIDASE"/>
</dbReference>
<dbReference type="PANTHER" id="PTHR10638:SF20">
    <property type="entry name" value="AMINE OXIDASE"/>
    <property type="match status" value="1"/>
</dbReference>
<keyword evidence="4 8" id="KW-0560">Oxidoreductase</keyword>
<dbReference type="Gene3D" id="3.10.450.40">
    <property type="match status" value="2"/>
</dbReference>
<protein>
    <recommendedName>
        <fullName evidence="8">Amine oxidase</fullName>
        <ecNumber evidence="8">1.4.3.-</ecNumber>
    </recommendedName>
</protein>
<feature type="region of interest" description="Disordered" evidence="9">
    <location>
        <begin position="39"/>
        <end position="64"/>
    </location>
</feature>
<feature type="compositionally biased region" description="Basic and acidic residues" evidence="9">
    <location>
        <begin position="50"/>
        <end position="61"/>
    </location>
</feature>
<keyword evidence="12" id="KW-1185">Reference proteome</keyword>
<dbReference type="GO" id="GO:0048038">
    <property type="term" value="F:quinone binding"/>
    <property type="evidence" value="ECO:0007669"/>
    <property type="project" value="InterPro"/>
</dbReference>
<evidence type="ECO:0000259" key="11">
    <source>
        <dbReference type="Pfam" id="PF02727"/>
    </source>
</evidence>
<dbReference type="GeneID" id="106175867"/>
<feature type="domain" description="Copper amine oxidase catalytic" evidence="10">
    <location>
        <begin position="327"/>
        <end position="743"/>
    </location>
</feature>
<dbReference type="KEGG" id="lak:106175867"/>
<feature type="domain" description="Copper amine oxidase N2-terminal" evidence="11">
    <location>
        <begin position="81"/>
        <end position="157"/>
    </location>
</feature>
<feature type="modified residue" description="2',4',5'-topaquinone" evidence="7">
    <location>
        <position position="492"/>
    </location>
</feature>
<evidence type="ECO:0000313" key="12">
    <source>
        <dbReference type="Proteomes" id="UP000085678"/>
    </source>
</evidence>
<keyword evidence="5 8" id="KW-0186">Copper</keyword>
<comment type="similarity">
    <text evidence="1 8">Belongs to the copper/topaquinone oxidase family.</text>
</comment>
<dbReference type="AlphaFoldDB" id="A0A1S3JTQ0"/>